<name>A0ABY9NCC5_9PSED</name>
<keyword evidence="4" id="KW-1185">Reference proteome</keyword>
<protein>
    <recommendedName>
        <fullName evidence="5">DUF4282 domain-containing protein</fullName>
    </recommendedName>
</protein>
<sequence>MIIDKLFDTLYEEASRFITKWRGVSFVVAWIIVSGVFLNFFEIVFWRKSAAGAGGGFIEALFDIPLYQLGYIAFTAFYIGPLIANKTAIFIVRRELKRAEKLMSSLNAEVDSMCNADAVKVLPVARKFAIEAEEQLEFKKALNEAYTFFLLVLIFFVAMGSLNVGFLLFFGIPWFVMIYFLAQEMLALYLKKIYYFKRLSNKFASNIGAS</sequence>
<reference evidence="3 4" key="1">
    <citation type="journal article" date="2023" name="Access Microbiol">
        <title>The genome of a steinernematid-associated Pseudomonas piscis bacterium encodes the biosynthesis of insect toxins.</title>
        <authorList>
            <person name="Awori R.M."/>
            <person name="Hendre P."/>
            <person name="Amugune N.O."/>
        </authorList>
    </citation>
    <scope>NUCLEOTIDE SEQUENCE [LARGE SCALE GENOMIC DNA]</scope>
    <source>
        <strain evidence="3 4">75</strain>
    </source>
</reference>
<keyword evidence="1" id="KW-0175">Coiled coil</keyword>
<keyword evidence="2" id="KW-0472">Membrane</keyword>
<feature type="transmembrane region" description="Helical" evidence="2">
    <location>
        <begin position="172"/>
        <end position="190"/>
    </location>
</feature>
<keyword evidence="2" id="KW-0812">Transmembrane</keyword>
<evidence type="ECO:0008006" key="5">
    <source>
        <dbReference type="Google" id="ProtNLM"/>
    </source>
</evidence>
<feature type="transmembrane region" description="Helical" evidence="2">
    <location>
        <begin position="21"/>
        <end position="46"/>
    </location>
</feature>
<evidence type="ECO:0000256" key="1">
    <source>
        <dbReference type="SAM" id="Coils"/>
    </source>
</evidence>
<evidence type="ECO:0000313" key="4">
    <source>
        <dbReference type="Proteomes" id="UP001237292"/>
    </source>
</evidence>
<gene>
    <name evidence="3" type="ORF">QL104_18665</name>
</gene>
<evidence type="ECO:0000313" key="3">
    <source>
        <dbReference type="EMBL" id="WMN15388.1"/>
    </source>
</evidence>
<feature type="coiled-coil region" evidence="1">
    <location>
        <begin position="89"/>
        <end position="116"/>
    </location>
</feature>
<dbReference type="EMBL" id="CP133164">
    <property type="protein sequence ID" value="WMN15388.1"/>
    <property type="molecule type" value="Genomic_DNA"/>
</dbReference>
<feature type="transmembrane region" description="Helical" evidence="2">
    <location>
        <begin position="66"/>
        <end position="92"/>
    </location>
</feature>
<organism evidence="3 4">
    <name type="scientific">Pseudomonas piscis</name>
    <dbReference type="NCBI Taxonomy" id="2614538"/>
    <lineage>
        <taxon>Bacteria</taxon>
        <taxon>Pseudomonadati</taxon>
        <taxon>Pseudomonadota</taxon>
        <taxon>Gammaproteobacteria</taxon>
        <taxon>Pseudomonadales</taxon>
        <taxon>Pseudomonadaceae</taxon>
        <taxon>Pseudomonas</taxon>
    </lineage>
</organism>
<accession>A0ABY9NCC5</accession>
<feature type="transmembrane region" description="Helical" evidence="2">
    <location>
        <begin position="145"/>
        <end position="166"/>
    </location>
</feature>
<dbReference type="Proteomes" id="UP001237292">
    <property type="component" value="Chromosome"/>
</dbReference>
<dbReference type="RefSeq" id="WP_210693531.1">
    <property type="nucleotide sequence ID" value="NZ_CP133164.1"/>
</dbReference>
<evidence type="ECO:0000256" key="2">
    <source>
        <dbReference type="SAM" id="Phobius"/>
    </source>
</evidence>
<proteinExistence type="predicted"/>
<keyword evidence="2" id="KW-1133">Transmembrane helix</keyword>